<evidence type="ECO:0000256" key="1">
    <source>
        <dbReference type="SAM" id="MobiDB-lite"/>
    </source>
</evidence>
<protein>
    <submittedName>
        <fullName evidence="2">Uncharacterized protein</fullName>
    </submittedName>
</protein>
<comment type="caution">
    <text evidence="2">The sequence shown here is derived from an EMBL/GenBank/DDBJ whole genome shotgun (WGS) entry which is preliminary data.</text>
</comment>
<proteinExistence type="predicted"/>
<dbReference type="AlphaFoldDB" id="A0AAV9RQQ8"/>
<gene>
    <name evidence="2" type="ORF">CRENBAI_017652</name>
</gene>
<dbReference type="Proteomes" id="UP001311232">
    <property type="component" value="Unassembled WGS sequence"/>
</dbReference>
<name>A0AAV9RQQ8_9TELE</name>
<reference evidence="2 3" key="1">
    <citation type="submission" date="2021-06" db="EMBL/GenBank/DDBJ databases">
        <authorList>
            <person name="Palmer J.M."/>
        </authorList>
    </citation>
    <scope>NUCLEOTIDE SEQUENCE [LARGE SCALE GENOMIC DNA]</scope>
    <source>
        <strain evidence="2 3">MEX-2019</strain>
        <tissue evidence="2">Muscle</tissue>
    </source>
</reference>
<keyword evidence="3" id="KW-1185">Reference proteome</keyword>
<evidence type="ECO:0000313" key="3">
    <source>
        <dbReference type="Proteomes" id="UP001311232"/>
    </source>
</evidence>
<sequence>MVMGSSFKAFCSEQHRNNLGRARERETSLFTGTVHAVLLEHCKKERKCSRDVRERSKCCHECSQGLDGKSRCETRHLWREPKPGSRTVSWEAPRPTCPEDKMQDYEYVIRARVFPSFAERAMPCRALARNTYNRALLTAMLNDRDLPLCINGENCRDSSQEPGAAADSCAAILSPSHPCPHTDPCMMRVEQCPRSMPATMRAKAHEARTGAGSWKVVRNPGTRQPPNPSLLPGILSNRSPNQGVRPRPSHLGIQSLYKDKIEKRHREEAKHRSISEHTKRMRKAKCPALRHLWTTESYLNLHVILILL</sequence>
<feature type="region of interest" description="Disordered" evidence="1">
    <location>
        <begin position="207"/>
        <end position="251"/>
    </location>
</feature>
<dbReference type="EMBL" id="JAHHUM010001482">
    <property type="protein sequence ID" value="KAK5611385.1"/>
    <property type="molecule type" value="Genomic_DNA"/>
</dbReference>
<accession>A0AAV9RQQ8</accession>
<organism evidence="2 3">
    <name type="scientific">Crenichthys baileyi</name>
    <name type="common">White River springfish</name>
    <dbReference type="NCBI Taxonomy" id="28760"/>
    <lineage>
        <taxon>Eukaryota</taxon>
        <taxon>Metazoa</taxon>
        <taxon>Chordata</taxon>
        <taxon>Craniata</taxon>
        <taxon>Vertebrata</taxon>
        <taxon>Euteleostomi</taxon>
        <taxon>Actinopterygii</taxon>
        <taxon>Neopterygii</taxon>
        <taxon>Teleostei</taxon>
        <taxon>Neoteleostei</taxon>
        <taxon>Acanthomorphata</taxon>
        <taxon>Ovalentaria</taxon>
        <taxon>Atherinomorphae</taxon>
        <taxon>Cyprinodontiformes</taxon>
        <taxon>Goodeidae</taxon>
        <taxon>Crenichthys</taxon>
    </lineage>
</organism>
<evidence type="ECO:0000313" key="2">
    <source>
        <dbReference type="EMBL" id="KAK5611385.1"/>
    </source>
</evidence>